<evidence type="ECO:0000313" key="11">
    <source>
        <dbReference type="Proteomes" id="UP000015105"/>
    </source>
</evidence>
<feature type="compositionally biased region" description="Pro residues" evidence="7">
    <location>
        <begin position="130"/>
        <end position="156"/>
    </location>
</feature>
<feature type="domain" description="Helicase C-terminal" evidence="9">
    <location>
        <begin position="804"/>
        <end position="963"/>
    </location>
</feature>
<keyword evidence="3" id="KW-0378">Hydrolase</keyword>
<feature type="compositionally biased region" description="Pro residues" evidence="7">
    <location>
        <begin position="14"/>
        <end position="26"/>
    </location>
</feature>
<dbReference type="AlphaFoldDB" id="A0A453DM82"/>
<evidence type="ECO:0000259" key="9">
    <source>
        <dbReference type="PROSITE" id="PS51194"/>
    </source>
</evidence>
<evidence type="ECO:0000256" key="3">
    <source>
        <dbReference type="ARBA" id="ARBA00022801"/>
    </source>
</evidence>
<comment type="similarity">
    <text evidence="1">Belongs to the SNF2/RAD54 helicase family.</text>
</comment>
<sequence>WRRPRPSTASPTPSTTPPTPPPPPPTAKTLTPTPSPRRTPTVPRRPPPTASTTACSASPRPTPAPRRRPPPKTLTPPRRNPTRKPTGPCPTTARSSSPAAAASASSPPPPTPKTRTRTASATSSTTSPPASTPSPSTDPRPTPGPRRPGPRSPAPSTPRTTAASTTPPPAPPPPPPPRCLPNLARTTASTTPPTAPPPPRRLPRGRNRVPPPPSMSPAPTSLRMRRRWWSGGKSRWRNPRESQIHHPPPLRWPIWLFRRRRRGTANPRQWSSVDKEIKLEKPQVPDSPFDFSDLGDEEEISAKRNTKPTAVVKREVKVEKPDPDLSFASAFTDRRVLDDANDKGKKTGASAYGGAKSGKRAASKPSSFADFDEDDDGVSEEKENRAADDSDKDVGWEKTEDFKMEPTGCGKMVKPYKLPGSIFKMLYPHQREGLKWLWVLHCRGTGGILGDDMGLGKTMQVSAFLAGLFHCRLIKRVLVVAPKTLLTHWTKELSVVGLKHKIRDYSGASVNVRNSELQYAFKEGGILLTTYDIVRNNYKLIRGDFYNGNVEGKYDKLIRGDSYNDTDEDEDGKLWNYVILDEGHIIKNPSTQRAKSLLEIPCVHRIVISGTPIQNNLKEMWALFYFCCPEVLGDKDEFKSRYESAIIRGNDKNATNREKHTGSTVAKALRERIKPYFLRRMKSEVFLDTGSADDKKLSKKNELIVWLRLTACQRQLYEAFLNSDLVHSSMQGSPLAAITVLKKICDHPLILTKRAAEGILEGMEGMLDNKDMGMVEKMAMNLADMAHDDQALQVGEEVSCKLIFIMSLLRKLLEEGHHVLIFSQTRKMLNLIQEAILLEGYNFLRIDGTTKIAERERIVKDFQEGPGAQIFLLTTQVGGLGLTLTKAARVIVVDPAWNPSTDNQSVDRAYRIGQTKDVIVYRLMTSGTIEEKIYKLQVFKGALFRTATEQKEQTRYFSKRDIQELFSLPEQGFDVSLTQKQLQEEHGQQLVMDESLREHIEFLERQGIAGVSHHSLLFSKTAVLPSLEPEALESKHPAMPMMARQYNKASSMDYVANGAAHAFKPKDFTPRAYSGSNTSSESPEEIKAKINRLSQTLSNTTLVSRLPDRGEKLKKQIHDLDEKLTVIESSPESSSMMSRGRAPEVICLDDQSL</sequence>
<reference evidence="10" key="5">
    <citation type="journal article" date="2021" name="G3 (Bethesda)">
        <title>Aegilops tauschii genome assembly Aet v5.0 features greater sequence contiguity and improved annotation.</title>
        <authorList>
            <person name="Wang L."/>
            <person name="Zhu T."/>
            <person name="Rodriguez J.C."/>
            <person name="Deal K.R."/>
            <person name="Dubcovsky J."/>
            <person name="McGuire P.E."/>
            <person name="Lux T."/>
            <person name="Spannagl M."/>
            <person name="Mayer K.F.X."/>
            <person name="Baldrich P."/>
            <person name="Meyers B.C."/>
            <person name="Huo N."/>
            <person name="Gu Y.Q."/>
            <person name="Zhou H."/>
            <person name="Devos K.M."/>
            <person name="Bennetzen J.L."/>
            <person name="Unver T."/>
            <person name="Budak H."/>
            <person name="Gulick P.J."/>
            <person name="Galiba G."/>
            <person name="Kalapos B."/>
            <person name="Nelson D.R."/>
            <person name="Li P."/>
            <person name="You F.M."/>
            <person name="Luo M.C."/>
            <person name="Dvorak J."/>
        </authorList>
    </citation>
    <scope>NUCLEOTIDE SEQUENCE [LARGE SCALE GENOMIC DNA]</scope>
    <source>
        <strain evidence="10">cv. AL8/78</strain>
    </source>
</reference>
<evidence type="ECO:0008006" key="12">
    <source>
        <dbReference type="Google" id="ProtNLM"/>
    </source>
</evidence>
<feature type="compositionally biased region" description="Low complexity" evidence="7">
    <location>
        <begin position="50"/>
        <end position="59"/>
    </location>
</feature>
<dbReference type="InterPro" id="IPR000330">
    <property type="entry name" value="SNF2_N"/>
</dbReference>
<feature type="compositionally biased region" description="Basic and acidic residues" evidence="7">
    <location>
        <begin position="312"/>
        <end position="323"/>
    </location>
</feature>
<dbReference type="PANTHER" id="PTHR45629:SF7">
    <property type="entry name" value="DNA EXCISION REPAIR PROTEIN ERCC-6-RELATED"/>
    <property type="match status" value="1"/>
</dbReference>
<dbReference type="FunFam" id="3.40.50.10810:FF:000055">
    <property type="entry name" value="Protein CHROMATIN REMODELING 24"/>
    <property type="match status" value="1"/>
</dbReference>
<dbReference type="Gramene" id="AET2Gv21305400.19">
    <property type="protein sequence ID" value="AET2Gv21305400.19"/>
    <property type="gene ID" value="AET2Gv21305400"/>
</dbReference>
<keyword evidence="2" id="KW-0547">Nucleotide-binding</keyword>
<feature type="compositionally biased region" description="Pro residues" evidence="7">
    <location>
        <begin position="33"/>
        <end position="49"/>
    </location>
</feature>
<protein>
    <recommendedName>
        <fullName evidence="12">Helicase ATP-binding domain-containing protein</fullName>
    </recommendedName>
</protein>
<dbReference type="PROSITE" id="PS51192">
    <property type="entry name" value="HELICASE_ATP_BIND_1"/>
    <property type="match status" value="1"/>
</dbReference>
<evidence type="ECO:0000256" key="6">
    <source>
        <dbReference type="ARBA" id="ARBA00023172"/>
    </source>
</evidence>
<dbReference type="EnsemblPlants" id="AET2Gv21305400.19">
    <property type="protein sequence ID" value="AET2Gv21305400.19"/>
    <property type="gene ID" value="AET2Gv21305400"/>
</dbReference>
<dbReference type="PRINTS" id="PR01217">
    <property type="entry name" value="PRICHEXTENSN"/>
</dbReference>
<dbReference type="Proteomes" id="UP000015105">
    <property type="component" value="Chromosome 2D"/>
</dbReference>
<dbReference type="InterPro" id="IPR038718">
    <property type="entry name" value="SNF2-like_sf"/>
</dbReference>
<dbReference type="PROSITE" id="PS51194">
    <property type="entry name" value="HELICASE_CTER"/>
    <property type="match status" value="1"/>
</dbReference>
<dbReference type="PANTHER" id="PTHR45629">
    <property type="entry name" value="SNF2/RAD54 FAMILY MEMBER"/>
    <property type="match status" value="1"/>
</dbReference>
<dbReference type="SUPFAM" id="SSF52540">
    <property type="entry name" value="P-loop containing nucleoside triphosphate hydrolases"/>
    <property type="match status" value="2"/>
</dbReference>
<dbReference type="InterPro" id="IPR014001">
    <property type="entry name" value="Helicase_ATP-bd"/>
</dbReference>
<reference evidence="10" key="4">
    <citation type="submission" date="2019-03" db="UniProtKB">
        <authorList>
            <consortium name="EnsemblPlants"/>
        </authorList>
    </citation>
    <scope>IDENTIFICATION</scope>
</reference>
<organism evidence="10 11">
    <name type="scientific">Aegilops tauschii subsp. strangulata</name>
    <name type="common">Goatgrass</name>
    <dbReference type="NCBI Taxonomy" id="200361"/>
    <lineage>
        <taxon>Eukaryota</taxon>
        <taxon>Viridiplantae</taxon>
        <taxon>Streptophyta</taxon>
        <taxon>Embryophyta</taxon>
        <taxon>Tracheophyta</taxon>
        <taxon>Spermatophyta</taxon>
        <taxon>Magnoliopsida</taxon>
        <taxon>Liliopsida</taxon>
        <taxon>Poales</taxon>
        <taxon>Poaceae</taxon>
        <taxon>BOP clade</taxon>
        <taxon>Pooideae</taxon>
        <taxon>Triticodae</taxon>
        <taxon>Triticeae</taxon>
        <taxon>Triticinae</taxon>
        <taxon>Aegilops</taxon>
    </lineage>
</organism>
<evidence type="ECO:0000256" key="5">
    <source>
        <dbReference type="ARBA" id="ARBA00022840"/>
    </source>
</evidence>
<dbReference type="Pfam" id="PF00176">
    <property type="entry name" value="SNF2-rel_dom"/>
    <property type="match status" value="1"/>
</dbReference>
<reference evidence="11" key="2">
    <citation type="journal article" date="2017" name="Nat. Plants">
        <title>The Aegilops tauschii genome reveals multiple impacts of transposons.</title>
        <authorList>
            <person name="Zhao G."/>
            <person name="Zou C."/>
            <person name="Li K."/>
            <person name="Wang K."/>
            <person name="Li T."/>
            <person name="Gao L."/>
            <person name="Zhang X."/>
            <person name="Wang H."/>
            <person name="Yang Z."/>
            <person name="Liu X."/>
            <person name="Jiang W."/>
            <person name="Mao L."/>
            <person name="Kong X."/>
            <person name="Jiao Y."/>
            <person name="Jia J."/>
        </authorList>
    </citation>
    <scope>NUCLEOTIDE SEQUENCE [LARGE SCALE GENOMIC DNA]</scope>
    <source>
        <strain evidence="11">cv. AL8/78</strain>
    </source>
</reference>
<proteinExistence type="inferred from homology"/>
<dbReference type="SMART" id="SM00490">
    <property type="entry name" value="HELICc"/>
    <property type="match status" value="1"/>
</dbReference>
<evidence type="ECO:0000256" key="7">
    <source>
        <dbReference type="SAM" id="MobiDB-lite"/>
    </source>
</evidence>
<name>A0A453DM82_AEGTS</name>
<feature type="domain" description="Helicase ATP-binding" evidence="8">
    <location>
        <begin position="438"/>
        <end position="630"/>
    </location>
</feature>
<evidence type="ECO:0000256" key="4">
    <source>
        <dbReference type="ARBA" id="ARBA00022806"/>
    </source>
</evidence>
<feature type="compositionally biased region" description="Low complexity" evidence="7">
    <location>
        <begin position="83"/>
        <end position="105"/>
    </location>
</feature>
<evidence type="ECO:0000313" key="10">
    <source>
        <dbReference type="EnsemblPlants" id="AET2Gv21305400.19"/>
    </source>
</evidence>
<dbReference type="GO" id="GO:0006310">
    <property type="term" value="P:DNA recombination"/>
    <property type="evidence" value="ECO:0007669"/>
    <property type="project" value="UniProtKB-KW"/>
</dbReference>
<dbReference type="CDD" id="cd18793">
    <property type="entry name" value="SF2_C_SNF"/>
    <property type="match status" value="1"/>
</dbReference>
<feature type="compositionally biased region" description="Low complexity" evidence="7">
    <location>
        <begin position="117"/>
        <end position="129"/>
    </location>
</feature>
<dbReference type="GO" id="GO:0016787">
    <property type="term" value="F:hydrolase activity"/>
    <property type="evidence" value="ECO:0007669"/>
    <property type="project" value="UniProtKB-KW"/>
</dbReference>
<dbReference type="InterPro" id="IPR049730">
    <property type="entry name" value="SNF2/RAD54-like_C"/>
</dbReference>
<feature type="compositionally biased region" description="Low complexity" evidence="7">
    <location>
        <begin position="1"/>
        <end position="13"/>
    </location>
</feature>
<dbReference type="Gene3D" id="3.40.50.300">
    <property type="entry name" value="P-loop containing nucleotide triphosphate hydrolases"/>
    <property type="match status" value="1"/>
</dbReference>
<feature type="region of interest" description="Disordered" evidence="7">
    <location>
        <begin position="1"/>
        <end position="226"/>
    </location>
</feature>
<dbReference type="InterPro" id="IPR027417">
    <property type="entry name" value="P-loop_NTPase"/>
</dbReference>
<reference evidence="10" key="3">
    <citation type="journal article" date="2017" name="Nature">
        <title>Genome sequence of the progenitor of the wheat D genome Aegilops tauschii.</title>
        <authorList>
            <person name="Luo M.C."/>
            <person name="Gu Y.Q."/>
            <person name="Puiu D."/>
            <person name="Wang H."/>
            <person name="Twardziok S.O."/>
            <person name="Deal K.R."/>
            <person name="Huo N."/>
            <person name="Zhu T."/>
            <person name="Wang L."/>
            <person name="Wang Y."/>
            <person name="McGuire P.E."/>
            <person name="Liu S."/>
            <person name="Long H."/>
            <person name="Ramasamy R.K."/>
            <person name="Rodriguez J.C."/>
            <person name="Van S.L."/>
            <person name="Yuan L."/>
            <person name="Wang Z."/>
            <person name="Xia Z."/>
            <person name="Xiao L."/>
            <person name="Anderson O.D."/>
            <person name="Ouyang S."/>
            <person name="Liang Y."/>
            <person name="Zimin A.V."/>
            <person name="Pertea G."/>
            <person name="Qi P."/>
            <person name="Bennetzen J.L."/>
            <person name="Dai X."/>
            <person name="Dawson M.W."/>
            <person name="Muller H.G."/>
            <person name="Kugler K."/>
            <person name="Rivarola-Duarte L."/>
            <person name="Spannagl M."/>
            <person name="Mayer K.F.X."/>
            <person name="Lu F.H."/>
            <person name="Bevan M.W."/>
            <person name="Leroy P."/>
            <person name="Li P."/>
            <person name="You F.M."/>
            <person name="Sun Q."/>
            <person name="Liu Z."/>
            <person name="Lyons E."/>
            <person name="Wicker T."/>
            <person name="Salzberg S.L."/>
            <person name="Devos K.M."/>
            <person name="Dvorak J."/>
        </authorList>
    </citation>
    <scope>NUCLEOTIDE SEQUENCE [LARGE SCALE GENOMIC DNA]</scope>
    <source>
        <strain evidence="10">cv. AL8/78</strain>
    </source>
</reference>
<evidence type="ECO:0000256" key="1">
    <source>
        <dbReference type="ARBA" id="ARBA00007025"/>
    </source>
</evidence>
<feature type="compositionally biased region" description="Pro residues" evidence="7">
    <location>
        <begin position="166"/>
        <end position="179"/>
    </location>
</feature>
<keyword evidence="11" id="KW-1185">Reference proteome</keyword>
<dbReference type="SMART" id="SM00487">
    <property type="entry name" value="DEXDc"/>
    <property type="match status" value="1"/>
</dbReference>
<feature type="region of interest" description="Disordered" evidence="7">
    <location>
        <begin position="339"/>
        <end position="396"/>
    </location>
</feature>
<evidence type="ECO:0000259" key="8">
    <source>
        <dbReference type="PROSITE" id="PS51192"/>
    </source>
</evidence>
<dbReference type="Gene3D" id="3.40.50.10810">
    <property type="entry name" value="Tandem AAA-ATPase domain"/>
    <property type="match status" value="1"/>
</dbReference>
<dbReference type="InterPro" id="IPR050496">
    <property type="entry name" value="SNF2_RAD54_helicase_repair"/>
</dbReference>
<accession>A0A453DM82</accession>
<keyword evidence="6" id="KW-0233">DNA recombination</keyword>
<dbReference type="InterPro" id="IPR001650">
    <property type="entry name" value="Helicase_C-like"/>
</dbReference>
<keyword evidence="5" id="KW-0067">ATP-binding</keyword>
<dbReference type="GO" id="GO:0015616">
    <property type="term" value="F:DNA translocase activity"/>
    <property type="evidence" value="ECO:0007669"/>
    <property type="project" value="TreeGrafter"/>
</dbReference>
<feature type="region of interest" description="Disordered" evidence="7">
    <location>
        <begin position="264"/>
        <end position="325"/>
    </location>
</feature>
<dbReference type="GO" id="GO:0005524">
    <property type="term" value="F:ATP binding"/>
    <property type="evidence" value="ECO:0007669"/>
    <property type="project" value="UniProtKB-KW"/>
</dbReference>
<feature type="compositionally biased region" description="Basic and acidic residues" evidence="7">
    <location>
        <begin position="379"/>
        <end position="396"/>
    </location>
</feature>
<evidence type="ECO:0000256" key="2">
    <source>
        <dbReference type="ARBA" id="ARBA00022741"/>
    </source>
</evidence>
<reference evidence="11" key="1">
    <citation type="journal article" date="2014" name="Science">
        <title>Ancient hybridizations among the ancestral genomes of bread wheat.</title>
        <authorList>
            <consortium name="International Wheat Genome Sequencing Consortium,"/>
            <person name="Marcussen T."/>
            <person name="Sandve S.R."/>
            <person name="Heier L."/>
            <person name="Spannagl M."/>
            <person name="Pfeifer M."/>
            <person name="Jakobsen K.S."/>
            <person name="Wulff B.B."/>
            <person name="Steuernagel B."/>
            <person name="Mayer K.F."/>
            <person name="Olsen O.A."/>
        </authorList>
    </citation>
    <scope>NUCLEOTIDE SEQUENCE [LARGE SCALE GENOMIC DNA]</scope>
    <source>
        <strain evidence="11">cv. AL8/78</strain>
    </source>
</reference>
<keyword evidence="4" id="KW-0347">Helicase</keyword>
<dbReference type="Pfam" id="PF00271">
    <property type="entry name" value="Helicase_C"/>
    <property type="match status" value="1"/>
</dbReference>
<dbReference type="GO" id="GO:0004386">
    <property type="term" value="F:helicase activity"/>
    <property type="evidence" value="ECO:0007669"/>
    <property type="project" value="UniProtKB-KW"/>
</dbReference>
<feature type="compositionally biased region" description="Basic and acidic residues" evidence="7">
    <location>
        <begin position="273"/>
        <end position="283"/>
    </location>
</feature>